<organism evidence="1 2">
    <name type="scientific">Jatrophihabitans lederbergiae</name>
    <dbReference type="NCBI Taxonomy" id="3075547"/>
    <lineage>
        <taxon>Bacteria</taxon>
        <taxon>Bacillati</taxon>
        <taxon>Actinomycetota</taxon>
        <taxon>Actinomycetes</taxon>
        <taxon>Jatrophihabitantales</taxon>
        <taxon>Jatrophihabitantaceae</taxon>
        <taxon>Jatrophihabitans</taxon>
    </lineage>
</organism>
<dbReference type="RefSeq" id="WP_311422629.1">
    <property type="nucleotide sequence ID" value="NZ_JAVREH010000008.1"/>
</dbReference>
<dbReference type="Proteomes" id="UP001183176">
    <property type="component" value="Unassembled WGS sequence"/>
</dbReference>
<comment type="caution">
    <text evidence="1">The sequence shown here is derived from an EMBL/GenBank/DDBJ whole genome shotgun (WGS) entry which is preliminary data.</text>
</comment>
<protein>
    <submittedName>
        <fullName evidence="1">Uncharacterized protein</fullName>
    </submittedName>
</protein>
<reference evidence="2" key="1">
    <citation type="submission" date="2023-07" db="EMBL/GenBank/DDBJ databases">
        <title>30 novel species of actinomycetes from the DSMZ collection.</title>
        <authorList>
            <person name="Nouioui I."/>
        </authorList>
    </citation>
    <scope>NUCLEOTIDE SEQUENCE [LARGE SCALE GENOMIC DNA]</scope>
    <source>
        <strain evidence="2">DSM 44399</strain>
    </source>
</reference>
<dbReference type="EMBL" id="JAVREH010000008">
    <property type="protein sequence ID" value="MDT0261473.1"/>
    <property type="molecule type" value="Genomic_DNA"/>
</dbReference>
<sequence>MDMTGWISGQVFFQTVDQAEVEQINAFLGARGIASQILTQSEHMMLDPADPSVGVTSERFSIAVQLAGFPQVIGPVLNELVQRAHGGGWAAEDPGNPTTTI</sequence>
<gene>
    <name evidence="1" type="ORF">RM423_08710</name>
</gene>
<evidence type="ECO:0000313" key="1">
    <source>
        <dbReference type="EMBL" id="MDT0261473.1"/>
    </source>
</evidence>
<accession>A0ABU2JB33</accession>
<name>A0ABU2JB33_9ACTN</name>
<keyword evidence="2" id="KW-1185">Reference proteome</keyword>
<evidence type="ECO:0000313" key="2">
    <source>
        <dbReference type="Proteomes" id="UP001183176"/>
    </source>
</evidence>
<proteinExistence type="predicted"/>